<dbReference type="EMBL" id="PXOA01000010">
    <property type="protein sequence ID" value="RFU82059.1"/>
    <property type="molecule type" value="Genomic_DNA"/>
</dbReference>
<accession>A0A395P177</accession>
<organism evidence="2 3">
    <name type="scientific">Trichoderma arundinaceum</name>
    <dbReference type="NCBI Taxonomy" id="490622"/>
    <lineage>
        <taxon>Eukaryota</taxon>
        <taxon>Fungi</taxon>
        <taxon>Dikarya</taxon>
        <taxon>Ascomycota</taxon>
        <taxon>Pezizomycotina</taxon>
        <taxon>Sordariomycetes</taxon>
        <taxon>Hypocreomycetidae</taxon>
        <taxon>Hypocreales</taxon>
        <taxon>Hypocreaceae</taxon>
        <taxon>Trichoderma</taxon>
    </lineage>
</organism>
<name>A0A395P177_TRIAR</name>
<reference evidence="2 3" key="1">
    <citation type="journal article" date="2018" name="PLoS Pathog.">
        <title>Evolution of structural diversity of trichothecenes, a family of toxins produced by plant pathogenic and entomopathogenic fungi.</title>
        <authorList>
            <person name="Proctor R.H."/>
            <person name="McCormick S.P."/>
            <person name="Kim H.S."/>
            <person name="Cardoza R.E."/>
            <person name="Stanley A.M."/>
            <person name="Lindo L."/>
            <person name="Kelly A."/>
            <person name="Brown D.W."/>
            <person name="Lee T."/>
            <person name="Vaughan M.M."/>
            <person name="Alexander N.J."/>
            <person name="Busman M."/>
            <person name="Gutierrez S."/>
        </authorList>
    </citation>
    <scope>NUCLEOTIDE SEQUENCE [LARGE SCALE GENOMIC DNA]</scope>
    <source>
        <strain evidence="2 3">IBT 40837</strain>
    </source>
</reference>
<sequence length="486" mass="54933">MATTNPTEHPIFREFVSIQALIDEFPNPNDNLDTIKCRALRISAPGRCQNSACKKDERPTVSKLLSEFKDKTELPETDEFYEKMENFITLTHCARRHRKSALGAFSKWKKQRTVIESVLSPASPMLSSSASLIVDDGFTDSLSIASDEASQVSVTGDPIYAEPVSYVDLEDIGKEAQSVIYGNATAVSVQKSDIYLKESHYSQTEETRIPGFGFGSPRRTGSTRDFSPVFSVIYSHPSEAKMEEGIVYILQHISKPDLFKIGYTSKSAEERLKQSNNCYRTDTKIIHETQGGKFRGAQHAERIIQTSLRHQNIIIKQCTQCHGKHIEWFRAPQKVVFETVMGIELFVRMPAYVKEGKIWKLSQDAHEVIKRMCYFSPSTLKEKMRIIQEDDTEVDAHQGTSPETTTVTAPQVADEVTISDKVVENNVIGYNGEEDEGYFTTSPGKPNNKKQEHFGSLLEWGSVKVIEWAIEQWTRPQESKAKVDRI</sequence>
<dbReference type="InterPro" id="IPR018306">
    <property type="entry name" value="Phage_T5_Orf172_DNA-bd"/>
</dbReference>
<dbReference type="SMART" id="SM00974">
    <property type="entry name" value="T5orf172"/>
    <property type="match status" value="1"/>
</dbReference>
<evidence type="ECO:0000259" key="1">
    <source>
        <dbReference type="SMART" id="SM00974"/>
    </source>
</evidence>
<dbReference type="AlphaFoldDB" id="A0A395P177"/>
<gene>
    <name evidence="2" type="ORF">TARUN_139</name>
</gene>
<evidence type="ECO:0000313" key="2">
    <source>
        <dbReference type="EMBL" id="RFU82059.1"/>
    </source>
</evidence>
<proteinExistence type="predicted"/>
<protein>
    <recommendedName>
        <fullName evidence="1">Bacteriophage T5 Orf172 DNA-binding domain-containing protein</fullName>
    </recommendedName>
</protein>
<comment type="caution">
    <text evidence="2">The sequence shown here is derived from an EMBL/GenBank/DDBJ whole genome shotgun (WGS) entry which is preliminary data.</text>
</comment>
<feature type="domain" description="Bacteriophage T5 Orf172 DNA-binding" evidence="1">
    <location>
        <begin position="253"/>
        <end position="343"/>
    </location>
</feature>
<dbReference type="OrthoDB" id="4719713at2759"/>
<evidence type="ECO:0000313" key="3">
    <source>
        <dbReference type="Proteomes" id="UP000266272"/>
    </source>
</evidence>
<dbReference type="Pfam" id="PF10544">
    <property type="entry name" value="T5orf172"/>
    <property type="match status" value="1"/>
</dbReference>
<keyword evidence="3" id="KW-1185">Reference proteome</keyword>
<dbReference type="Proteomes" id="UP000266272">
    <property type="component" value="Unassembled WGS sequence"/>
</dbReference>